<comment type="caution">
    <text evidence="12">Lacks conserved residue(s) required for the propagation of feature annotation.</text>
</comment>
<dbReference type="InterPro" id="IPR001246">
    <property type="entry name" value="LipOase_plant"/>
</dbReference>
<evidence type="ECO:0000256" key="12">
    <source>
        <dbReference type="PROSITE-ProRule" id="PRU00152"/>
    </source>
</evidence>
<dbReference type="InterPro" id="IPR013819">
    <property type="entry name" value="LipOase_C"/>
</dbReference>
<evidence type="ECO:0000259" key="17">
    <source>
        <dbReference type="PROSITE" id="PS51393"/>
    </source>
</evidence>
<keyword evidence="11 14" id="KW-0275">Fatty acid biosynthesis</keyword>
<dbReference type="Gene3D" id="2.60.60.20">
    <property type="entry name" value="PLAT/LH2 domain"/>
    <property type="match status" value="1"/>
</dbReference>
<evidence type="ECO:0000256" key="1">
    <source>
        <dbReference type="ARBA" id="ARBA00001962"/>
    </source>
</evidence>
<dbReference type="GO" id="GO:0046872">
    <property type="term" value="F:metal ion binding"/>
    <property type="evidence" value="ECO:0007669"/>
    <property type="project" value="UniProtKB-UniRule"/>
</dbReference>
<dbReference type="Gene3D" id="4.10.375.10">
    <property type="entry name" value="Lipoxygenase-1, Domain 2"/>
    <property type="match status" value="1"/>
</dbReference>
<dbReference type="PRINTS" id="PR00468">
    <property type="entry name" value="PLTLPOXGNASE"/>
</dbReference>
<comment type="similarity">
    <text evidence="2 13">Belongs to the lipoxygenase family.</text>
</comment>
<dbReference type="AlphaFoldDB" id="A0AA41RYR3"/>
<protein>
    <recommendedName>
        <fullName evidence="14">Lipoxygenase</fullName>
        <ecNumber evidence="14">1.13.11.-</ecNumber>
    </recommendedName>
</protein>
<evidence type="ECO:0000256" key="10">
    <source>
        <dbReference type="ARBA" id="ARBA00023098"/>
    </source>
</evidence>
<dbReference type="Gene3D" id="3.10.450.60">
    <property type="match status" value="1"/>
</dbReference>
<comment type="caution">
    <text evidence="18">The sequence shown here is derived from an EMBL/GenBank/DDBJ whole genome shotgun (WGS) entry which is preliminary data.</text>
</comment>
<feature type="domain" description="PLAT" evidence="16">
    <location>
        <begin position="90"/>
        <end position="210"/>
    </location>
</feature>
<feature type="region of interest" description="Disordered" evidence="15">
    <location>
        <begin position="265"/>
        <end position="298"/>
    </location>
</feature>
<evidence type="ECO:0000313" key="19">
    <source>
        <dbReference type="Proteomes" id="UP001177140"/>
    </source>
</evidence>
<keyword evidence="8 13" id="KW-0560">Oxidoreductase</keyword>
<dbReference type="GO" id="GO:0006633">
    <property type="term" value="P:fatty acid biosynthetic process"/>
    <property type="evidence" value="ECO:0007669"/>
    <property type="project" value="UniProtKB-KW"/>
</dbReference>
<dbReference type="InterPro" id="IPR001024">
    <property type="entry name" value="PLAT/LH2_dom"/>
</dbReference>
<comment type="function">
    <text evidence="14">Plant lipoxygenase may be involved in a number of diverse aspects of plant physiology including growth and development, pest resistance, and senescence or responses to wounding.</text>
</comment>
<dbReference type="InterPro" id="IPR000907">
    <property type="entry name" value="LipOase"/>
</dbReference>
<dbReference type="PROSITE" id="PS00711">
    <property type="entry name" value="LIPOXYGENASE_1"/>
    <property type="match status" value="1"/>
</dbReference>
<evidence type="ECO:0000256" key="13">
    <source>
        <dbReference type="RuleBase" id="RU003974"/>
    </source>
</evidence>
<evidence type="ECO:0000256" key="8">
    <source>
        <dbReference type="ARBA" id="ARBA00023002"/>
    </source>
</evidence>
<keyword evidence="9 13" id="KW-0408">Iron</keyword>
<feature type="domain" description="Lipoxygenase" evidence="17">
    <location>
        <begin position="213"/>
        <end position="910"/>
    </location>
</feature>
<evidence type="ECO:0000256" key="2">
    <source>
        <dbReference type="ARBA" id="ARBA00009419"/>
    </source>
</evidence>
<dbReference type="Gene3D" id="4.10.372.10">
    <property type="entry name" value="Lipoxygenase-1, Domain 3"/>
    <property type="match status" value="1"/>
</dbReference>
<evidence type="ECO:0000256" key="4">
    <source>
        <dbReference type="ARBA" id="ARBA00022723"/>
    </source>
</evidence>
<dbReference type="SUPFAM" id="SSF49723">
    <property type="entry name" value="Lipase/lipooxygenase domain (PLAT/LH2 domain)"/>
    <property type="match status" value="1"/>
</dbReference>
<dbReference type="InterPro" id="IPR036226">
    <property type="entry name" value="LipOase_C_sf"/>
</dbReference>
<gene>
    <name evidence="18" type="ORF">MKW94_017700</name>
</gene>
<keyword evidence="3 14" id="KW-0444">Lipid biosynthesis</keyword>
<dbReference type="SMART" id="SM00308">
    <property type="entry name" value="LH2"/>
    <property type="match status" value="1"/>
</dbReference>
<dbReference type="Proteomes" id="UP001177140">
    <property type="component" value="Unassembled WGS sequence"/>
</dbReference>
<evidence type="ECO:0000256" key="7">
    <source>
        <dbReference type="ARBA" id="ARBA00022964"/>
    </source>
</evidence>
<comment type="cofactor">
    <cofactor evidence="1 13">
        <name>Fe cation</name>
        <dbReference type="ChEBI" id="CHEBI:24875"/>
    </cofactor>
</comment>
<keyword evidence="6" id="KW-0276">Fatty acid metabolism</keyword>
<dbReference type="PANTHER" id="PTHR11771">
    <property type="entry name" value="LIPOXYGENASE"/>
    <property type="match status" value="1"/>
</dbReference>
<dbReference type="InterPro" id="IPR042057">
    <property type="entry name" value="Lipoxy_PLAT/LH2"/>
</dbReference>
<dbReference type="FunFam" id="1.20.245.10:FF:000002">
    <property type="entry name" value="Lipoxygenase"/>
    <property type="match status" value="1"/>
</dbReference>
<evidence type="ECO:0000256" key="11">
    <source>
        <dbReference type="ARBA" id="ARBA00023160"/>
    </source>
</evidence>
<evidence type="ECO:0000256" key="9">
    <source>
        <dbReference type="ARBA" id="ARBA00023004"/>
    </source>
</evidence>
<dbReference type="EC" id="1.13.11.-" evidence="14"/>
<keyword evidence="7 13" id="KW-0223">Dioxygenase</keyword>
<keyword evidence="19" id="KW-1185">Reference proteome</keyword>
<comment type="pathway">
    <text evidence="14">Lipid metabolism; oxylipin biosynthesis.</text>
</comment>
<keyword evidence="4 13" id="KW-0479">Metal-binding</keyword>
<dbReference type="GO" id="GO:0034440">
    <property type="term" value="P:lipid oxidation"/>
    <property type="evidence" value="ECO:0007669"/>
    <property type="project" value="InterPro"/>
</dbReference>
<evidence type="ECO:0000256" key="6">
    <source>
        <dbReference type="ARBA" id="ARBA00022832"/>
    </source>
</evidence>
<reference evidence="18" key="1">
    <citation type="submission" date="2022-03" db="EMBL/GenBank/DDBJ databases">
        <title>A functionally conserved STORR gene fusion in Papaver species that diverged 16.8 million years ago.</title>
        <authorList>
            <person name="Catania T."/>
        </authorList>
    </citation>
    <scope>NUCLEOTIDE SEQUENCE</scope>
    <source>
        <strain evidence="18">S-191538</strain>
    </source>
</reference>
<dbReference type="InterPro" id="IPR036392">
    <property type="entry name" value="PLAT/LH2_dom_sf"/>
</dbReference>
<dbReference type="CDD" id="cd01751">
    <property type="entry name" value="PLAT_LH2"/>
    <property type="match status" value="1"/>
</dbReference>
<name>A0AA41RYR3_PAPNU</name>
<keyword evidence="10" id="KW-0443">Lipid metabolism</keyword>
<evidence type="ECO:0000256" key="14">
    <source>
        <dbReference type="RuleBase" id="RU003975"/>
    </source>
</evidence>
<evidence type="ECO:0000313" key="18">
    <source>
        <dbReference type="EMBL" id="MCL7029484.1"/>
    </source>
</evidence>
<dbReference type="PRINTS" id="PR00087">
    <property type="entry name" value="LIPOXYGENASE"/>
</dbReference>
<dbReference type="GO" id="GO:0031408">
    <property type="term" value="P:oxylipin biosynthetic process"/>
    <property type="evidence" value="ECO:0007669"/>
    <property type="project" value="UniProtKB-UniRule"/>
</dbReference>
<keyword evidence="5 14" id="KW-0925">Oxylipin biosynthesis</keyword>
<dbReference type="EMBL" id="JAJJMA010090759">
    <property type="protein sequence ID" value="MCL7029484.1"/>
    <property type="molecule type" value="Genomic_DNA"/>
</dbReference>
<dbReference type="PROSITE" id="PS51393">
    <property type="entry name" value="LIPOXYGENASE_3"/>
    <property type="match status" value="1"/>
</dbReference>
<dbReference type="PROSITE" id="PS50095">
    <property type="entry name" value="PLAT"/>
    <property type="match status" value="1"/>
</dbReference>
<dbReference type="GO" id="GO:0016702">
    <property type="term" value="F:oxidoreductase activity, acting on single donors with incorporation of molecular oxygen, incorporation of two atoms of oxygen"/>
    <property type="evidence" value="ECO:0007669"/>
    <property type="project" value="InterPro"/>
</dbReference>
<proteinExistence type="inferred from homology"/>
<dbReference type="Pfam" id="PF00305">
    <property type="entry name" value="Lipoxygenase"/>
    <property type="match status" value="1"/>
</dbReference>
<evidence type="ECO:0000256" key="5">
    <source>
        <dbReference type="ARBA" id="ARBA00022767"/>
    </source>
</evidence>
<organism evidence="18 19">
    <name type="scientific">Papaver nudicaule</name>
    <name type="common">Iceland poppy</name>
    <dbReference type="NCBI Taxonomy" id="74823"/>
    <lineage>
        <taxon>Eukaryota</taxon>
        <taxon>Viridiplantae</taxon>
        <taxon>Streptophyta</taxon>
        <taxon>Embryophyta</taxon>
        <taxon>Tracheophyta</taxon>
        <taxon>Spermatophyta</taxon>
        <taxon>Magnoliopsida</taxon>
        <taxon>Ranunculales</taxon>
        <taxon>Papaveraceae</taxon>
        <taxon>Papaveroideae</taxon>
        <taxon>Papaver</taxon>
    </lineage>
</organism>
<evidence type="ECO:0000256" key="15">
    <source>
        <dbReference type="SAM" id="MobiDB-lite"/>
    </source>
</evidence>
<dbReference type="InterPro" id="IPR027433">
    <property type="entry name" value="Lipoxygenase_dom_3"/>
</dbReference>
<evidence type="ECO:0000259" key="16">
    <source>
        <dbReference type="PROSITE" id="PS50095"/>
    </source>
</evidence>
<dbReference type="Gene3D" id="1.20.245.10">
    <property type="entry name" value="Lipoxygenase-1, Domain 5"/>
    <property type="match status" value="1"/>
</dbReference>
<sequence length="910" mass="103669">MLNSQVHQTVNSSPTSSSSVFLLNKSSFLSPSHHGSFPLRPWSISGRNLSGDRVKSVSNNIRASVSKSTTTEKFVKVKGTVTTRLTISGNLTNVGLNRALDDLTDVARRTLLIELVSSELDPKTGEEQEPLKDFAHWIGQDMEQVRYECEFMVPVSFGEIGAVSVENQHHKEMFLKDIVLNGFPNGPLHINCESWVHSKFNNRDKRIFFSNKSYLPSETPAGLKKLRKIELTRLRGDGKGLRQSYERIYDYDVYNDLGYPDKSDELARPVLGGPEHPYPRRCRTGRPPTKKDPLSESFSNDFYVPRDETFSDVKQLTFQVKTLDSVLGALIPQIETRLVDQNQGFPYFTAIDSLYNEGIHMKKTEKGGYFSNGLLPRLVKAVSNEANELLRFETPELLDRDKFSWLKDEEFSRQTLAGLNPCSIRLVKEWPLKSELDPEIYAPQDSLITTELVERQIRGVMTVQEAMKKKRLFVIDYHDLFLPYVNRVRELEGTTLYGSRSLFFLEDDSTLKPIAIELTRPKNGNKPYWRDVFTASRCNATSCWLWKMAKVHATANDSGYHQLYSHWLRTHCATEPYIIAANRQLSGMHPIYRLLFPHFRYTMEINALARQKLINAAGIIESAFSPDKYAIEMSSAIYAKEWRFDQEALPADLLKRGLAVEDPNADHGLELIIKDYPFANDGLDLYAAIKEWVSFYVNHYYPKPEEIESDTELQAWWTEVRTKGHADKKDEPWWPVLKNQDDLTGILTTIIWVTAGHHAAVNFGQYHYAGYFPNRPTIARTNMPVEDPTDEEFKSFLKRPESTLLDCFPSQVQATTVMAVLDVLSNHSPDEEYIGEEPEPAWAEEPKIMAAFERFQGQLKELEGIIDGRNVDFNLKNRAGAGVVPYELLKPYSDKKGGVTGMGVPNSISI</sequence>
<dbReference type="InterPro" id="IPR020834">
    <property type="entry name" value="LipOase_CS"/>
</dbReference>
<evidence type="ECO:0000256" key="3">
    <source>
        <dbReference type="ARBA" id="ARBA00022516"/>
    </source>
</evidence>
<dbReference type="InterPro" id="IPR020833">
    <property type="entry name" value="LipOase_Fe_BS"/>
</dbReference>
<accession>A0AA41RYR3</accession>
<dbReference type="SUPFAM" id="SSF48484">
    <property type="entry name" value="Lipoxigenase"/>
    <property type="match status" value="1"/>
</dbReference>
<dbReference type="Pfam" id="PF01477">
    <property type="entry name" value="PLAT"/>
    <property type="match status" value="1"/>
</dbReference>
<dbReference type="PROSITE" id="PS00081">
    <property type="entry name" value="LIPOXYGENASE_2"/>
    <property type="match status" value="1"/>
</dbReference>